<feature type="coiled-coil region" evidence="2">
    <location>
        <begin position="168"/>
        <end position="244"/>
    </location>
</feature>
<sequence>MAALVVLLTVLCWGALPSWAATSSAAKAREQRTKLRQIQEAIERQKEAVRKTEAAEGNTMEKLAAIESRIAKFKRELQVYKLNLERNQAEKRKVESDLKKLSSQFLEKEAQFKDRLRALYKQGHDFTSQAAFTGSDWMDLLTRIKYLRAVLQRDRERMVKFAAQRTVLETSQDRLRRLETSILAYQKKAAEAQRQMAEERAEKSRLLAKIRLTKAGQVQAQKELESTAQRLQKLIQELERRQASLRPRNGQRGKTEPVGRGTLPWPVSGEVSAFFGKTLHPKYDVYTFNKGIDIAAASGSSIRTVAGGEVLYANELKGYGNILIIDHGNSLYSIYGHLAQILVKVGDQVSGGQPIARLGHGNSESDPTLYFEIRRQGKPEDPLNWLKKAP</sequence>
<dbReference type="Gene3D" id="6.10.250.3150">
    <property type="match status" value="1"/>
</dbReference>
<evidence type="ECO:0000313" key="5">
    <source>
        <dbReference type="EMBL" id="MBI3015217.1"/>
    </source>
</evidence>
<dbReference type="PANTHER" id="PTHR21666:SF289">
    <property type="entry name" value="L-ALA--D-GLU ENDOPEPTIDASE"/>
    <property type="match status" value="1"/>
</dbReference>
<name>A0A932M0V1_UNCTE</name>
<feature type="coiled-coil region" evidence="2">
    <location>
        <begin position="25"/>
        <end position="111"/>
    </location>
</feature>
<evidence type="ECO:0000259" key="4">
    <source>
        <dbReference type="Pfam" id="PF01551"/>
    </source>
</evidence>
<keyword evidence="1 3" id="KW-0732">Signal</keyword>
<feature type="signal peptide" evidence="3">
    <location>
        <begin position="1"/>
        <end position="20"/>
    </location>
</feature>
<dbReference type="Proteomes" id="UP000741360">
    <property type="component" value="Unassembled WGS sequence"/>
</dbReference>
<dbReference type="AlphaFoldDB" id="A0A932M0V1"/>
<evidence type="ECO:0000256" key="2">
    <source>
        <dbReference type="SAM" id="Coils"/>
    </source>
</evidence>
<organism evidence="5 6">
    <name type="scientific">Tectimicrobiota bacterium</name>
    <dbReference type="NCBI Taxonomy" id="2528274"/>
    <lineage>
        <taxon>Bacteria</taxon>
        <taxon>Pseudomonadati</taxon>
        <taxon>Nitrospinota/Tectimicrobiota group</taxon>
        <taxon>Candidatus Tectimicrobiota</taxon>
    </lineage>
</organism>
<comment type="caution">
    <text evidence="5">The sequence shown here is derived from an EMBL/GenBank/DDBJ whole genome shotgun (WGS) entry which is preliminary data.</text>
</comment>
<protein>
    <submittedName>
        <fullName evidence="5">Peptidoglycan DD-metalloendopeptidase family protein</fullName>
    </submittedName>
</protein>
<dbReference type="Pfam" id="PF01551">
    <property type="entry name" value="Peptidase_M23"/>
    <property type="match status" value="1"/>
</dbReference>
<dbReference type="InterPro" id="IPR016047">
    <property type="entry name" value="M23ase_b-sheet_dom"/>
</dbReference>
<dbReference type="CDD" id="cd12797">
    <property type="entry name" value="M23_peptidase"/>
    <property type="match status" value="1"/>
</dbReference>
<dbReference type="InterPro" id="IPR011055">
    <property type="entry name" value="Dup_hybrid_motif"/>
</dbReference>
<dbReference type="FunFam" id="2.70.70.10:FF:000003">
    <property type="entry name" value="Murein hydrolase activator EnvC"/>
    <property type="match status" value="1"/>
</dbReference>
<dbReference type="EMBL" id="JACPSX010000175">
    <property type="protein sequence ID" value="MBI3015217.1"/>
    <property type="molecule type" value="Genomic_DNA"/>
</dbReference>
<proteinExistence type="predicted"/>
<feature type="chain" id="PRO_5037573229" evidence="3">
    <location>
        <begin position="21"/>
        <end position="390"/>
    </location>
</feature>
<dbReference type="InterPro" id="IPR050570">
    <property type="entry name" value="Cell_wall_metabolism_enzyme"/>
</dbReference>
<gene>
    <name evidence="5" type="ORF">HYY65_09205</name>
</gene>
<dbReference type="SUPFAM" id="SSF51261">
    <property type="entry name" value="Duplicated hybrid motif"/>
    <property type="match status" value="1"/>
</dbReference>
<evidence type="ECO:0000256" key="1">
    <source>
        <dbReference type="ARBA" id="ARBA00022729"/>
    </source>
</evidence>
<dbReference type="Gene3D" id="2.70.70.10">
    <property type="entry name" value="Glucose Permease (Domain IIA)"/>
    <property type="match status" value="1"/>
</dbReference>
<accession>A0A932M0V1</accession>
<keyword evidence="2" id="KW-0175">Coiled coil</keyword>
<feature type="domain" description="M23ase beta-sheet core" evidence="4">
    <location>
        <begin position="288"/>
        <end position="382"/>
    </location>
</feature>
<evidence type="ECO:0000256" key="3">
    <source>
        <dbReference type="SAM" id="SignalP"/>
    </source>
</evidence>
<dbReference type="GO" id="GO:0004222">
    <property type="term" value="F:metalloendopeptidase activity"/>
    <property type="evidence" value="ECO:0007669"/>
    <property type="project" value="TreeGrafter"/>
</dbReference>
<evidence type="ECO:0000313" key="6">
    <source>
        <dbReference type="Proteomes" id="UP000741360"/>
    </source>
</evidence>
<reference evidence="5" key="1">
    <citation type="submission" date="2020-07" db="EMBL/GenBank/DDBJ databases">
        <title>Huge and variable diversity of episymbiotic CPR bacteria and DPANN archaea in groundwater ecosystems.</title>
        <authorList>
            <person name="He C.Y."/>
            <person name="Keren R."/>
            <person name="Whittaker M."/>
            <person name="Farag I.F."/>
            <person name="Doudna J."/>
            <person name="Cate J.H.D."/>
            <person name="Banfield J.F."/>
        </authorList>
    </citation>
    <scope>NUCLEOTIDE SEQUENCE</scope>
    <source>
        <strain evidence="5">NC_groundwater_717_Ag_S-0.2um_59_8</strain>
    </source>
</reference>
<dbReference type="PANTHER" id="PTHR21666">
    <property type="entry name" value="PEPTIDASE-RELATED"/>
    <property type="match status" value="1"/>
</dbReference>